<gene>
    <name evidence="2" type="ORF">FNJ47_43235</name>
</gene>
<feature type="compositionally biased region" description="Basic and acidic residues" evidence="1">
    <location>
        <begin position="44"/>
        <end position="56"/>
    </location>
</feature>
<organism evidence="2 3">
    <name type="scientific">Bradyrhizobium uaiense</name>
    <dbReference type="NCBI Taxonomy" id="2594946"/>
    <lineage>
        <taxon>Bacteria</taxon>
        <taxon>Pseudomonadati</taxon>
        <taxon>Pseudomonadota</taxon>
        <taxon>Alphaproteobacteria</taxon>
        <taxon>Hyphomicrobiales</taxon>
        <taxon>Nitrobacteraceae</taxon>
        <taxon>Bradyrhizobium</taxon>
    </lineage>
</organism>
<keyword evidence="3" id="KW-1185">Reference proteome</keyword>
<name>A0A6P1BVN1_9BRAD</name>
<dbReference type="AlphaFoldDB" id="A0A6P1BVN1"/>
<protein>
    <submittedName>
        <fullName evidence="2">Uncharacterized protein</fullName>
    </submittedName>
</protein>
<evidence type="ECO:0000256" key="1">
    <source>
        <dbReference type="SAM" id="MobiDB-lite"/>
    </source>
</evidence>
<evidence type="ECO:0000313" key="3">
    <source>
        <dbReference type="Proteomes" id="UP000468531"/>
    </source>
</evidence>
<comment type="caution">
    <text evidence="2">The sequence shown here is derived from an EMBL/GenBank/DDBJ whole genome shotgun (WGS) entry which is preliminary data.</text>
</comment>
<proteinExistence type="predicted"/>
<dbReference type="EMBL" id="VKHP01000342">
    <property type="protein sequence ID" value="NEV02349.1"/>
    <property type="molecule type" value="Genomic_DNA"/>
</dbReference>
<sequence>MQGATIDLAFRRVPERLFDEPDELIAWHRPRWPLRAGSQPNARDLTRPRENREQGRRNAVNSRDARKRAPE</sequence>
<dbReference type="Proteomes" id="UP000468531">
    <property type="component" value="Unassembled WGS sequence"/>
</dbReference>
<dbReference type="RefSeq" id="WP_163162402.1">
    <property type="nucleotide sequence ID" value="NZ_VKHP01000342.1"/>
</dbReference>
<accession>A0A6P1BVN1</accession>
<evidence type="ECO:0000313" key="2">
    <source>
        <dbReference type="EMBL" id="NEV02349.1"/>
    </source>
</evidence>
<reference evidence="2 3" key="1">
    <citation type="journal article" date="2020" name="Arch. Microbiol.">
        <title>Bradyrhizobium uaiense sp. nov., a new highly efficient cowpea symbiont.</title>
        <authorList>
            <person name="Cabral Michel D."/>
            <person name="Azarias Guimaraes A."/>
            <person name="Martins da Costa E."/>
            <person name="Soares de Carvalho T."/>
            <person name="Balsanelli E."/>
            <person name="Willems A."/>
            <person name="Maltempi de Souza E."/>
            <person name="de Souza Moreira F.M."/>
        </authorList>
    </citation>
    <scope>NUCLEOTIDE SEQUENCE [LARGE SCALE GENOMIC DNA]</scope>
    <source>
        <strain evidence="2 3">UFLA 03-164</strain>
    </source>
</reference>
<feature type="region of interest" description="Disordered" evidence="1">
    <location>
        <begin position="32"/>
        <end position="71"/>
    </location>
</feature>